<dbReference type="PANTHER" id="PTHR13950">
    <property type="entry name" value="RABCONNECTIN-RELATED"/>
    <property type="match status" value="1"/>
</dbReference>
<evidence type="ECO:0000256" key="1">
    <source>
        <dbReference type="SAM" id="MobiDB-lite"/>
    </source>
</evidence>
<dbReference type="Proteomes" id="UP000000598">
    <property type="component" value="Chromosome E"/>
</dbReference>
<dbReference type="InterPro" id="IPR015943">
    <property type="entry name" value="WD40/YVTN_repeat-like_dom_sf"/>
</dbReference>
<dbReference type="InterPro" id="IPR022033">
    <property type="entry name" value="Rav1p_C"/>
</dbReference>
<dbReference type="KEGG" id="kla:KLLA0_E22683g"/>
<evidence type="ECO:0000259" key="2">
    <source>
        <dbReference type="Pfam" id="PF12234"/>
    </source>
</evidence>
<dbReference type="HOGENOM" id="CLU_000310_0_0_1"/>
<dbReference type="PaxDb" id="284590-Q6CM62"/>
<dbReference type="PANTHER" id="PTHR13950:SF9">
    <property type="entry name" value="RABCONNECTIN-3A"/>
    <property type="match status" value="1"/>
</dbReference>
<evidence type="ECO:0000313" key="3">
    <source>
        <dbReference type="EMBL" id="CAH00064.1"/>
    </source>
</evidence>
<accession>Q6CM62</accession>
<feature type="region of interest" description="Disordered" evidence="1">
    <location>
        <begin position="1246"/>
        <end position="1283"/>
    </location>
</feature>
<dbReference type="FunCoup" id="Q6CM62">
    <property type="interactions" value="96"/>
</dbReference>
<sequence>MTLSFLPGVPNSTPQAACQRSWNHNTILAYCSGNNLILLSNRSERLQTIYLNSDCHAVDVNPRNGLIAVAVSQEVYIYKPLHQIMKNPKWVFCCKVYHDDSRVNTLQWGMGNELVLGSDYLSFWDVKDVFGEYKPRLLWSKRQPLPVYLCSITSDSKLISSMNYNDRTVKIWRRVSITSDSDFFDLVILPHPDVVTTFRWKTNDHQCNKEHITHVIYTLCADRKLRVWISFDIDNKKNVQQWGTVEMSKSNNERFCVILDSWLIQKTLRKTIKDQSHQSEMIKYILEKKPEIILFTTPSLKIRVLALTNLSDDVPKIMSVKDLLRTSISNTAMGSSPEFVHFPEPQIFDDDKSISFVVHDLHGSVRHSLLHISSILNGTETIGILQHKWTGHTKSIQKVFRSSYGSAILTTSRFQENSIWVPLRLKDSVTLSKKAMLISESPIKHALVHDRGNLVVTFLENCKVQLWVCSSNEKRAILKSTFSADKTKGIPSIMVNTSGNKPHNDQHFFAYVYPDGSSQGFVFTKDDMKQIDSNSIDLEGEEEFYLVSAIDPVRYQFQSDRSLIASITKLGVIRIYKAQADQSGIRWKKSYETITNITNASKITGSSNDKISVIDEKGTTMTLWDLRRSVLEYETTFDDEVVDIDWTSTEFEQSIVAIGFENYVILYTQLRYDYTNRNPAYLPIEKINVSQHTTHAIGDSTWLKNGSIIIATGNQVFIKDKSLDLKDKFTYSSIGSRKILSNDILHLTSVLNGPLPIYHPQLLIQSLFAKKVNLVREILLKLFHALRKMEFNSDEIHDIGSSLKLSPSKFLHTNDSTYVFDNYEEPYSTFDSTVSAPLIDLLSKTPLPYLTRHQQVTLISVIEAVQEINLNEKVVDINGVRFMLGVKLYTSHKSTQTSVNMRDVSWATHSDNKEILFSNLFNRLKKWDNVKEFKVPYWAGQQDLVKCFENIAKFEFNNYDKRDPSRCSIFYLALKKKSILIGLWRISSGHPEQAKMLKFLNNDFAEPRWRSAALKNAFVLLSKHRYMDAATFFLLAGSLKDSINVLRKQLNDLDLAIGVCRVYEGDNGPILHEFLHNQILPTAIIDSDRWTTSYVYWKMRKQDLAIKALVQPPVEVDDNYKWIEKDKCVNKSFLVEDPLLLQLYLQLRDRNIDYYNAALEVNESLEYEIIMRVATIYTRMGCDYIAVSLLKDWKFLESKKIESEQVEIPQSSHSKLTDNKIEEPVTTQKVRPSLFDKFDSQFSENTRSVSSSTSESKSILNPTSRDINSSNGHSGKSAGSSFNILDSYRSDTQKVTPSQVPNMLDSFKENQKDTIQKKLPTQQKSPLDDYQASTNKPFVPQQHLQNSKPKKTAKPRSLLDDFI</sequence>
<dbReference type="EMBL" id="CR382125">
    <property type="protein sequence ID" value="CAH00064.1"/>
    <property type="molecule type" value="Genomic_DNA"/>
</dbReference>
<dbReference type="InParanoid" id="Q6CM62"/>
<feature type="compositionally biased region" description="Polar residues" evidence="1">
    <location>
        <begin position="1319"/>
        <end position="1347"/>
    </location>
</feature>
<gene>
    <name evidence="3" type="ORF">KLLA0_E22683g</name>
</gene>
<feature type="domain" description="RAVE complex protein Rav1 C-terminal" evidence="2">
    <location>
        <begin position="571"/>
        <end position="1189"/>
    </location>
</feature>
<proteinExistence type="predicted"/>
<keyword evidence="4" id="KW-1185">Reference proteome</keyword>
<dbReference type="STRING" id="284590.Q6CM62"/>
<dbReference type="InterPro" id="IPR052208">
    <property type="entry name" value="DmX-like/RAVE_component"/>
</dbReference>
<dbReference type="eggNOG" id="KOG1064">
    <property type="taxonomic scope" value="Eukaryota"/>
</dbReference>
<dbReference type="Gene3D" id="2.130.10.10">
    <property type="entry name" value="YVTN repeat-like/Quinoprotein amine dehydrogenase"/>
    <property type="match status" value="1"/>
</dbReference>
<feature type="region of interest" description="Disordered" evidence="1">
    <location>
        <begin position="1315"/>
        <end position="1363"/>
    </location>
</feature>
<reference evidence="3 4" key="1">
    <citation type="journal article" date="2004" name="Nature">
        <title>Genome evolution in yeasts.</title>
        <authorList>
            <consortium name="Genolevures"/>
            <person name="Dujon B."/>
            <person name="Sherman D."/>
            <person name="Fischer G."/>
            <person name="Durrens P."/>
            <person name="Casaregola S."/>
            <person name="Lafontaine I."/>
            <person name="de Montigny J."/>
            <person name="Marck C."/>
            <person name="Neuveglise C."/>
            <person name="Talla E."/>
            <person name="Goffard N."/>
            <person name="Frangeul L."/>
            <person name="Aigle M."/>
            <person name="Anthouard V."/>
            <person name="Babour A."/>
            <person name="Barbe V."/>
            <person name="Barnay S."/>
            <person name="Blanchin S."/>
            <person name="Beckerich J.M."/>
            <person name="Beyne E."/>
            <person name="Bleykasten C."/>
            <person name="Boisrame A."/>
            <person name="Boyer J."/>
            <person name="Cattolico L."/>
            <person name="Confanioleri F."/>
            <person name="de Daruvar A."/>
            <person name="Despons L."/>
            <person name="Fabre E."/>
            <person name="Fairhead C."/>
            <person name="Ferry-Dumazet H."/>
            <person name="Groppi A."/>
            <person name="Hantraye F."/>
            <person name="Hennequin C."/>
            <person name="Jauniaux N."/>
            <person name="Joyet P."/>
            <person name="Kachouri R."/>
            <person name="Kerrest A."/>
            <person name="Koszul R."/>
            <person name="Lemaire M."/>
            <person name="Lesur I."/>
            <person name="Ma L."/>
            <person name="Muller H."/>
            <person name="Nicaud J.M."/>
            <person name="Nikolski M."/>
            <person name="Oztas S."/>
            <person name="Ozier-Kalogeropoulos O."/>
            <person name="Pellenz S."/>
            <person name="Potier S."/>
            <person name="Richard G.F."/>
            <person name="Straub M.L."/>
            <person name="Suleau A."/>
            <person name="Swennene D."/>
            <person name="Tekaia F."/>
            <person name="Wesolowski-Louvel M."/>
            <person name="Westhof E."/>
            <person name="Wirth B."/>
            <person name="Zeniou-Meyer M."/>
            <person name="Zivanovic I."/>
            <person name="Bolotin-Fukuhara M."/>
            <person name="Thierry A."/>
            <person name="Bouchier C."/>
            <person name="Caudron B."/>
            <person name="Scarpelli C."/>
            <person name="Gaillardin C."/>
            <person name="Weissenbach J."/>
            <person name="Wincker P."/>
            <person name="Souciet J.L."/>
        </authorList>
    </citation>
    <scope>NUCLEOTIDE SEQUENCE [LARGE SCALE GENOMIC DNA]</scope>
    <source>
        <strain evidence="4">ATCC 8585 / CBS 2359 / DSM 70799 / NBRC 1267 / NRRL Y-1140 / WM37</strain>
    </source>
</reference>
<name>Q6CM62_KLULA</name>
<dbReference type="GO" id="GO:0043291">
    <property type="term" value="C:RAVE complex"/>
    <property type="evidence" value="ECO:0007669"/>
    <property type="project" value="TreeGrafter"/>
</dbReference>
<dbReference type="Pfam" id="PF12234">
    <property type="entry name" value="Rav1p_C"/>
    <property type="match status" value="1"/>
</dbReference>
<dbReference type="GO" id="GO:0007035">
    <property type="term" value="P:vacuolar acidification"/>
    <property type="evidence" value="ECO:0007669"/>
    <property type="project" value="TreeGrafter"/>
</dbReference>
<dbReference type="OMA" id="NSHLTLW"/>
<evidence type="ECO:0000313" key="4">
    <source>
        <dbReference type="Proteomes" id="UP000000598"/>
    </source>
</evidence>
<dbReference type="SUPFAM" id="SSF50978">
    <property type="entry name" value="WD40 repeat-like"/>
    <property type="match status" value="2"/>
</dbReference>
<protein>
    <submittedName>
        <fullName evidence="3">KLLA0E22683p</fullName>
    </submittedName>
</protein>
<organism evidence="3 4">
    <name type="scientific">Kluyveromyces lactis (strain ATCC 8585 / CBS 2359 / DSM 70799 / NBRC 1267 / NRRL Y-1140 / WM37)</name>
    <name type="common">Yeast</name>
    <name type="synonym">Candida sphaerica</name>
    <dbReference type="NCBI Taxonomy" id="284590"/>
    <lineage>
        <taxon>Eukaryota</taxon>
        <taxon>Fungi</taxon>
        <taxon>Dikarya</taxon>
        <taxon>Ascomycota</taxon>
        <taxon>Saccharomycotina</taxon>
        <taxon>Saccharomycetes</taxon>
        <taxon>Saccharomycetales</taxon>
        <taxon>Saccharomycetaceae</taxon>
        <taxon>Kluyveromyces</taxon>
    </lineage>
</organism>
<dbReference type="InterPro" id="IPR036322">
    <property type="entry name" value="WD40_repeat_dom_sf"/>
</dbReference>
<feature type="compositionally biased region" description="Polar residues" evidence="1">
    <location>
        <begin position="1259"/>
        <end position="1283"/>
    </location>
</feature>
<feature type="compositionally biased region" description="Low complexity" evidence="1">
    <location>
        <begin position="1246"/>
        <end position="1258"/>
    </location>
</feature>